<sequence length="154" mass="17741">MDRNGRRKNHNNRRNWNDKNYNHKNAANTAVPHVVPRETRTDVLNKEKAIRDFKDREVVCPVCGKIIEDLSSALADKNTGAPIHFDCALSIASKNEALKENERFSYIGQGRFAVLSFADPEDTKHFKIEKIIEWEEPGKKNEWRSEISGLYSQT</sequence>
<evidence type="ECO:0000313" key="2">
    <source>
        <dbReference type="EMBL" id="QTQ11466.1"/>
    </source>
</evidence>
<dbReference type="EMBL" id="CP054257">
    <property type="protein sequence ID" value="QTQ11466.1"/>
    <property type="molecule type" value="Genomic_DNA"/>
</dbReference>
<name>A0A975EZ28_9SPIR</name>
<organism evidence="2 3">
    <name type="scientific">Treponema parvum</name>
    <dbReference type="NCBI Taxonomy" id="138851"/>
    <lineage>
        <taxon>Bacteria</taxon>
        <taxon>Pseudomonadati</taxon>
        <taxon>Spirochaetota</taxon>
        <taxon>Spirochaetia</taxon>
        <taxon>Spirochaetales</taxon>
        <taxon>Treponemataceae</taxon>
        <taxon>Treponema</taxon>
    </lineage>
</organism>
<proteinExistence type="predicted"/>
<gene>
    <name evidence="2" type="ORF">HRI96_04180</name>
</gene>
<dbReference type="RefSeq" id="WP_210118262.1">
    <property type="nucleotide sequence ID" value="NZ_CP054257.1"/>
</dbReference>
<feature type="region of interest" description="Disordered" evidence="1">
    <location>
        <begin position="1"/>
        <end position="28"/>
    </location>
</feature>
<evidence type="ECO:0000313" key="3">
    <source>
        <dbReference type="Proteomes" id="UP000671995"/>
    </source>
</evidence>
<protein>
    <submittedName>
        <fullName evidence="2">Uncharacterized protein</fullName>
    </submittedName>
</protein>
<accession>A0A975EZ28</accession>
<reference evidence="2" key="1">
    <citation type="submission" date="2020-05" db="EMBL/GenBank/DDBJ databases">
        <authorList>
            <person name="Zeng H."/>
            <person name="Chan Y.K."/>
            <person name="Watt R.M."/>
        </authorList>
    </citation>
    <scope>NUCLEOTIDE SEQUENCE</scope>
    <source>
        <strain evidence="2">ATCC 700773</strain>
    </source>
</reference>
<reference evidence="2" key="2">
    <citation type="journal article" date="2021" name="Microbiol. Resour. Announc.">
        <title>Complete Genome Sequences of Three Human Oral Treponema parvum Isolates.</title>
        <authorList>
            <person name="Zeng H."/>
            <person name="Watt R.M."/>
        </authorList>
    </citation>
    <scope>NUCLEOTIDE SEQUENCE</scope>
    <source>
        <strain evidence="2">ATCC 700773</strain>
    </source>
</reference>
<feature type="compositionally biased region" description="Basic residues" evidence="1">
    <location>
        <begin position="1"/>
        <end position="13"/>
    </location>
</feature>
<dbReference type="AlphaFoldDB" id="A0A975EZ28"/>
<dbReference type="Proteomes" id="UP000671995">
    <property type="component" value="Chromosome"/>
</dbReference>
<evidence type="ECO:0000256" key="1">
    <source>
        <dbReference type="SAM" id="MobiDB-lite"/>
    </source>
</evidence>